<dbReference type="OrthoDB" id="5176305at2"/>
<dbReference type="AlphaFoldDB" id="A0A4Q7ZLB4"/>
<protein>
    <recommendedName>
        <fullName evidence="1">SnoaL-like domain-containing protein</fullName>
    </recommendedName>
</protein>
<reference evidence="2 3" key="1">
    <citation type="submission" date="2019-02" db="EMBL/GenBank/DDBJ databases">
        <title>Sequencing the genomes of 1000 actinobacteria strains.</title>
        <authorList>
            <person name="Klenk H.-P."/>
        </authorList>
    </citation>
    <scope>NUCLEOTIDE SEQUENCE [LARGE SCALE GENOMIC DNA]</scope>
    <source>
        <strain evidence="2 3">DSM 45162</strain>
    </source>
</reference>
<keyword evidence="3" id="KW-1185">Reference proteome</keyword>
<evidence type="ECO:0000313" key="3">
    <source>
        <dbReference type="Proteomes" id="UP000292564"/>
    </source>
</evidence>
<dbReference type="InterPro" id="IPR037401">
    <property type="entry name" value="SnoaL-like"/>
</dbReference>
<proteinExistence type="predicted"/>
<evidence type="ECO:0000313" key="2">
    <source>
        <dbReference type="EMBL" id="RZU51381.1"/>
    </source>
</evidence>
<dbReference type="Pfam" id="PF12680">
    <property type="entry name" value="SnoaL_2"/>
    <property type="match status" value="1"/>
</dbReference>
<name>A0A4Q7ZLB4_9ACTN</name>
<dbReference type="Gene3D" id="3.10.450.50">
    <property type="match status" value="1"/>
</dbReference>
<dbReference type="Proteomes" id="UP000292564">
    <property type="component" value="Unassembled WGS sequence"/>
</dbReference>
<dbReference type="SUPFAM" id="SSF54427">
    <property type="entry name" value="NTF2-like"/>
    <property type="match status" value="1"/>
</dbReference>
<dbReference type="EMBL" id="SHKY01000001">
    <property type="protein sequence ID" value="RZU51381.1"/>
    <property type="molecule type" value="Genomic_DNA"/>
</dbReference>
<accession>A0A4Q7ZLB4</accession>
<gene>
    <name evidence="2" type="ORF">EV385_3208</name>
</gene>
<feature type="domain" description="SnoaL-like" evidence="1">
    <location>
        <begin position="7"/>
        <end position="110"/>
    </location>
</feature>
<comment type="caution">
    <text evidence="2">The sequence shown here is derived from an EMBL/GenBank/DDBJ whole genome shotgun (WGS) entry which is preliminary data.</text>
</comment>
<dbReference type="InterPro" id="IPR032710">
    <property type="entry name" value="NTF2-like_dom_sf"/>
</dbReference>
<organism evidence="2 3">
    <name type="scientific">Krasilnikovia cinnamomea</name>
    <dbReference type="NCBI Taxonomy" id="349313"/>
    <lineage>
        <taxon>Bacteria</taxon>
        <taxon>Bacillati</taxon>
        <taxon>Actinomycetota</taxon>
        <taxon>Actinomycetes</taxon>
        <taxon>Micromonosporales</taxon>
        <taxon>Micromonosporaceae</taxon>
        <taxon>Krasilnikovia</taxon>
    </lineage>
</organism>
<evidence type="ECO:0000259" key="1">
    <source>
        <dbReference type="Pfam" id="PF12680"/>
    </source>
</evidence>
<dbReference type="RefSeq" id="WP_130510149.1">
    <property type="nucleotide sequence ID" value="NZ_SHKY01000001.1"/>
</dbReference>
<sequence length="142" mass="15935">MSNTDLVLRMYDLFGKGEMDTIKTEVFHPEITWAMPGHHPLSGTMKGADEVIAFFADLFQAGINVDDVHFGELDNGTVVEKHHGHGISEGVEYLFPTCTTYEIENGRIRAVQVHTADQHGVDRYMWSRFQLKSVADRLLVGA</sequence>